<dbReference type="RefSeq" id="WP_044618919.1">
    <property type="nucleotide sequence ID" value="NZ_CP007142.1"/>
</dbReference>
<reference evidence="1 2" key="1">
    <citation type="submission" date="2014-01" db="EMBL/GenBank/DDBJ databases">
        <title>Full genme sequencing of cellulolytic bacterium Gynuella sunshinyii YC6258T gen. nov., sp. nov.</title>
        <authorList>
            <person name="Khan H."/>
            <person name="Chung E.J."/>
            <person name="Chung Y.R."/>
        </authorList>
    </citation>
    <scope>NUCLEOTIDE SEQUENCE [LARGE SCALE GENOMIC DNA]</scope>
    <source>
        <strain evidence="1 2">YC6258</strain>
    </source>
</reference>
<sequence length="89" mass="9950">MADQTVLAEILNVINDIKFTAFSPDTVELDDYLGGDLGIDSVEMLEIWYDIEKALNIKVEDHEKRDLYTLGHVLEKVTSKLEAPAEAIG</sequence>
<keyword evidence="2" id="KW-1185">Reference proteome</keyword>
<evidence type="ECO:0000313" key="2">
    <source>
        <dbReference type="Proteomes" id="UP000032266"/>
    </source>
</evidence>
<dbReference type="Proteomes" id="UP000032266">
    <property type="component" value="Chromosome"/>
</dbReference>
<evidence type="ECO:0000313" key="1">
    <source>
        <dbReference type="EMBL" id="AJQ97074.1"/>
    </source>
</evidence>
<dbReference type="SUPFAM" id="SSF47336">
    <property type="entry name" value="ACP-like"/>
    <property type="match status" value="1"/>
</dbReference>
<dbReference type="OrthoDB" id="6430507at2"/>
<dbReference type="InterPro" id="IPR036736">
    <property type="entry name" value="ACP-like_sf"/>
</dbReference>
<dbReference type="STRING" id="1445510.YC6258_05042"/>
<accession>A0A0C5W331</accession>
<gene>
    <name evidence="1" type="ORF">YC6258_05042</name>
</gene>
<proteinExistence type="predicted"/>
<protein>
    <submittedName>
        <fullName evidence="1">Acyl carrier protein</fullName>
    </submittedName>
</protein>
<name>A0A0C5W331_9GAMM</name>
<dbReference type="Gene3D" id="1.10.1200.10">
    <property type="entry name" value="ACP-like"/>
    <property type="match status" value="1"/>
</dbReference>
<dbReference type="AlphaFoldDB" id="A0A0C5W331"/>
<dbReference type="EMBL" id="CP007142">
    <property type="protein sequence ID" value="AJQ97074.1"/>
    <property type="molecule type" value="Genomic_DNA"/>
</dbReference>
<dbReference type="HOGENOM" id="CLU_2435751_0_0_6"/>
<organism evidence="1 2">
    <name type="scientific">Gynuella sunshinyii YC6258</name>
    <dbReference type="NCBI Taxonomy" id="1445510"/>
    <lineage>
        <taxon>Bacteria</taxon>
        <taxon>Pseudomonadati</taxon>
        <taxon>Pseudomonadota</taxon>
        <taxon>Gammaproteobacteria</taxon>
        <taxon>Oceanospirillales</taxon>
        <taxon>Saccharospirillaceae</taxon>
        <taxon>Gynuella</taxon>
    </lineage>
</organism>
<dbReference type="KEGG" id="gsn:YC6258_05042"/>